<dbReference type="STRING" id="583356.Igag_1970"/>
<dbReference type="EMBL" id="CP002098">
    <property type="protein sequence ID" value="ADM28762.1"/>
    <property type="molecule type" value="Genomic_DNA"/>
</dbReference>
<dbReference type="KEGG" id="iag:Igag_1970"/>
<accession>E0STH6</accession>
<gene>
    <name evidence="1" type="ordered locus">Igag_1970</name>
</gene>
<name>E0STH6_IGNAA</name>
<keyword evidence="2" id="KW-1185">Reference proteome</keyword>
<dbReference type="Proteomes" id="UP000001304">
    <property type="component" value="Chromosome"/>
</dbReference>
<evidence type="ECO:0000313" key="1">
    <source>
        <dbReference type="EMBL" id="ADM28762.1"/>
    </source>
</evidence>
<dbReference type="BioCyc" id="IAGG583356:GHAH-1959-MONOMER"/>
<dbReference type="HOGENOM" id="CLU_666675_0_0_2"/>
<sequence length="412" mass="47122">MKVSERFRKMLRERCEHLIDGGINCFPKWLHGRVPSFRKGESYQKFLVTPISEDNEFKKFILKRFEDPEVGGIVIVGHVGGVVAIDNDALKVKNMEKEFLRVVKEFGHIVYIDRRVVLQPKVSLRGMHATLFVDRELFHKYIFKIEHNYNAEFTIRAHGLITVYPSLRIEKSDEGNELSVYLKLSQADIFDALYDERLEVLPKIIEAFGGKLVLQPIDYSKAEASEYTGSPGEPWHGLQFREITANNVFLFLKNFARIMHCEGLERIVESIEKEEPFPMPYVIYQSLVPDTNHPRSSWTLAENIIGRILGEAGADESALLKVREAIERSQEKYMKINSSVDHRTVRANLTRAYKFKEFGHDKPGACVFKLMGMCGSECNLTCWLKLKTSSAREALEKAALLAIAGHEVQPNA</sequence>
<reference evidence="1 2" key="1">
    <citation type="journal article" date="2010" name="Stand. Genomic Sci.">
        <title>Complete genome sequence of Ignisphaera aggregans type strain (AQ1.S1).</title>
        <authorList>
            <person name="Goker M."/>
            <person name="Held B."/>
            <person name="Lapidus A."/>
            <person name="Nolan M."/>
            <person name="Spring S."/>
            <person name="Yasawong M."/>
            <person name="Lucas S."/>
            <person name="Glavina Del Rio T."/>
            <person name="Tice H."/>
            <person name="Cheng J.F."/>
            <person name="Goodwin L."/>
            <person name="Tapia R."/>
            <person name="Pitluck S."/>
            <person name="Liolios K."/>
            <person name="Ivanova N."/>
            <person name="Mavromatis K."/>
            <person name="Mikhailova N."/>
            <person name="Pati A."/>
            <person name="Chen A."/>
            <person name="Palaniappan K."/>
            <person name="Brambilla E."/>
            <person name="Land M."/>
            <person name="Hauser L."/>
            <person name="Chang Y.J."/>
            <person name="Jeffries C.D."/>
            <person name="Brettin T."/>
            <person name="Detter J.C."/>
            <person name="Han C."/>
            <person name="Rohde M."/>
            <person name="Sikorski J."/>
            <person name="Woyke T."/>
            <person name="Bristow J."/>
            <person name="Eisen J.A."/>
            <person name="Markowitz V."/>
            <person name="Hugenholtz P."/>
            <person name="Kyrpides N.C."/>
            <person name="Klenk H.P."/>
        </authorList>
    </citation>
    <scope>NUCLEOTIDE SEQUENCE [LARGE SCALE GENOMIC DNA]</scope>
    <source>
        <strain evidence="2">DSM 17230 / JCM 13409 / AQ1.S1</strain>
    </source>
</reference>
<organism evidence="1 2">
    <name type="scientific">Ignisphaera aggregans (strain DSM 17230 / JCM 13409 / AQ1.S1)</name>
    <dbReference type="NCBI Taxonomy" id="583356"/>
    <lineage>
        <taxon>Archaea</taxon>
        <taxon>Thermoproteota</taxon>
        <taxon>Thermoprotei</taxon>
        <taxon>Desulfurococcales</taxon>
        <taxon>Desulfurococcaceae</taxon>
        <taxon>Ignisphaera</taxon>
    </lineage>
</organism>
<evidence type="ECO:0000313" key="2">
    <source>
        <dbReference type="Proteomes" id="UP000001304"/>
    </source>
</evidence>
<dbReference type="AlphaFoldDB" id="E0STH6"/>
<protein>
    <submittedName>
        <fullName evidence="1">Uncharacterized protein</fullName>
    </submittedName>
</protein>
<proteinExistence type="predicted"/>